<feature type="domain" description="Thioredoxin" evidence="10">
    <location>
        <begin position="484"/>
        <end position="642"/>
    </location>
</feature>
<evidence type="ECO:0000256" key="3">
    <source>
        <dbReference type="ARBA" id="ARBA00022559"/>
    </source>
</evidence>
<dbReference type="FunFam" id="3.40.30.10:FF:000003">
    <property type="entry name" value="Peroxiredoxin 1"/>
    <property type="match status" value="1"/>
</dbReference>
<keyword evidence="5" id="KW-0560">Oxidoreductase</keyword>
<dbReference type="PANTHER" id="PTHR10681">
    <property type="entry name" value="THIOREDOXIN PEROXIDASE"/>
    <property type="match status" value="1"/>
</dbReference>
<feature type="region of interest" description="Disordered" evidence="9">
    <location>
        <begin position="316"/>
        <end position="381"/>
    </location>
</feature>
<dbReference type="GO" id="GO:0005829">
    <property type="term" value="C:cytosol"/>
    <property type="evidence" value="ECO:0007669"/>
    <property type="project" value="TreeGrafter"/>
</dbReference>
<evidence type="ECO:0000259" key="10">
    <source>
        <dbReference type="PROSITE" id="PS51352"/>
    </source>
</evidence>
<feature type="compositionally biased region" description="Basic and acidic residues" evidence="9">
    <location>
        <begin position="1"/>
        <end position="10"/>
    </location>
</feature>
<dbReference type="SUPFAM" id="SSF52833">
    <property type="entry name" value="Thioredoxin-like"/>
    <property type="match status" value="1"/>
</dbReference>
<dbReference type="Pfam" id="PF10417">
    <property type="entry name" value="1-cysPrx_C"/>
    <property type="match status" value="1"/>
</dbReference>
<dbReference type="GO" id="GO:0008379">
    <property type="term" value="F:thioredoxin peroxidase activity"/>
    <property type="evidence" value="ECO:0007669"/>
    <property type="project" value="TreeGrafter"/>
</dbReference>
<reference evidence="11" key="1">
    <citation type="submission" date="2024-04" db="UniProtKB">
        <authorList>
            <consortium name="EnsemblMetazoa"/>
        </authorList>
    </citation>
    <scope>IDENTIFICATION</scope>
    <source>
        <strain evidence="11">EBRO</strain>
    </source>
</reference>
<dbReference type="GO" id="GO:0045454">
    <property type="term" value="P:cell redox homeostasis"/>
    <property type="evidence" value="ECO:0007669"/>
    <property type="project" value="TreeGrafter"/>
</dbReference>
<dbReference type="GO" id="GO:0042744">
    <property type="term" value="P:hydrogen peroxide catabolic process"/>
    <property type="evidence" value="ECO:0007669"/>
    <property type="project" value="TreeGrafter"/>
</dbReference>
<proteinExistence type="inferred from homology"/>
<dbReference type="InterPro" id="IPR000866">
    <property type="entry name" value="AhpC/TSA"/>
</dbReference>
<keyword evidence="3" id="KW-0575">Peroxidase</keyword>
<evidence type="ECO:0000313" key="11">
    <source>
        <dbReference type="EnsemblMetazoa" id="ENSAATROPP007438"/>
    </source>
</evidence>
<comment type="catalytic activity">
    <reaction evidence="8">
        <text>a hydroperoxide + [thioredoxin]-dithiol = an alcohol + [thioredoxin]-disulfide + H2O</text>
        <dbReference type="Rhea" id="RHEA:62620"/>
        <dbReference type="Rhea" id="RHEA-COMP:10698"/>
        <dbReference type="Rhea" id="RHEA-COMP:10700"/>
        <dbReference type="ChEBI" id="CHEBI:15377"/>
        <dbReference type="ChEBI" id="CHEBI:29950"/>
        <dbReference type="ChEBI" id="CHEBI:30879"/>
        <dbReference type="ChEBI" id="CHEBI:35924"/>
        <dbReference type="ChEBI" id="CHEBI:50058"/>
        <dbReference type="EC" id="1.11.1.24"/>
    </reaction>
</comment>
<keyword evidence="12" id="KW-1185">Reference proteome</keyword>
<feature type="compositionally biased region" description="Basic and acidic residues" evidence="9">
    <location>
        <begin position="317"/>
        <end position="342"/>
    </location>
</feature>
<keyword evidence="7" id="KW-0676">Redox-active center</keyword>
<evidence type="ECO:0000313" key="12">
    <source>
        <dbReference type="Proteomes" id="UP000075880"/>
    </source>
</evidence>
<evidence type="ECO:0000256" key="7">
    <source>
        <dbReference type="ARBA" id="ARBA00023284"/>
    </source>
</evidence>
<feature type="compositionally biased region" description="Basic residues" evidence="9">
    <location>
        <begin position="11"/>
        <end position="27"/>
    </location>
</feature>
<dbReference type="EC" id="1.11.1.24" evidence="2"/>
<evidence type="ECO:0000256" key="4">
    <source>
        <dbReference type="ARBA" id="ARBA00022862"/>
    </source>
</evidence>
<comment type="similarity">
    <text evidence="1">Belongs to the peroxiredoxin family. AhpC/Prx1 subfamily.</text>
</comment>
<protein>
    <recommendedName>
        <fullName evidence="2">thioredoxin-dependent peroxiredoxin</fullName>
        <ecNumber evidence="2">1.11.1.24</ecNumber>
    </recommendedName>
</protein>
<keyword evidence="6" id="KW-1015">Disulfide bond</keyword>
<dbReference type="Pfam" id="PF00578">
    <property type="entry name" value="AhpC-TSA"/>
    <property type="match status" value="1"/>
</dbReference>
<name>A0AAG5D9X5_ANOAO</name>
<feature type="region of interest" description="Disordered" evidence="9">
    <location>
        <begin position="251"/>
        <end position="277"/>
    </location>
</feature>
<feature type="region of interest" description="Disordered" evidence="9">
    <location>
        <begin position="1"/>
        <end position="27"/>
    </location>
</feature>
<keyword evidence="4" id="KW-0049">Antioxidant</keyword>
<organism evidence="11 12">
    <name type="scientific">Anopheles atroparvus</name>
    <name type="common">European mosquito</name>
    <dbReference type="NCBI Taxonomy" id="41427"/>
    <lineage>
        <taxon>Eukaryota</taxon>
        <taxon>Metazoa</taxon>
        <taxon>Ecdysozoa</taxon>
        <taxon>Arthropoda</taxon>
        <taxon>Hexapoda</taxon>
        <taxon>Insecta</taxon>
        <taxon>Pterygota</taxon>
        <taxon>Neoptera</taxon>
        <taxon>Endopterygota</taxon>
        <taxon>Diptera</taxon>
        <taxon>Nematocera</taxon>
        <taxon>Culicoidea</taxon>
        <taxon>Culicidae</taxon>
        <taxon>Anophelinae</taxon>
        <taxon>Anopheles</taxon>
    </lineage>
</organism>
<dbReference type="InterPro" id="IPR019479">
    <property type="entry name" value="Peroxiredoxin_C"/>
</dbReference>
<feature type="compositionally biased region" description="Basic and acidic residues" evidence="9">
    <location>
        <begin position="354"/>
        <end position="378"/>
    </location>
</feature>
<evidence type="ECO:0000256" key="5">
    <source>
        <dbReference type="ARBA" id="ARBA00023002"/>
    </source>
</evidence>
<dbReference type="GO" id="GO:0005783">
    <property type="term" value="C:endoplasmic reticulum"/>
    <property type="evidence" value="ECO:0007669"/>
    <property type="project" value="TreeGrafter"/>
</dbReference>
<dbReference type="AlphaFoldDB" id="A0AAG5D9X5"/>
<dbReference type="Proteomes" id="UP000075880">
    <property type="component" value="Unassembled WGS sequence"/>
</dbReference>
<dbReference type="PANTHER" id="PTHR10681:SF171">
    <property type="entry name" value="PEROXIREDOXIN 4"/>
    <property type="match status" value="1"/>
</dbReference>
<accession>A0AAG5D9X5</accession>
<evidence type="ECO:0000256" key="9">
    <source>
        <dbReference type="SAM" id="MobiDB-lite"/>
    </source>
</evidence>
<dbReference type="GO" id="GO:0033554">
    <property type="term" value="P:cellular response to stress"/>
    <property type="evidence" value="ECO:0007669"/>
    <property type="project" value="TreeGrafter"/>
</dbReference>
<sequence>MSTSTKEDRTKRKHSPVIKQKRKKPHPVRQYFEYENEKQQRCRFCNWITRENATRMVQHIAYRCQNAGHAVRIAMQANLEDAKERESNSSLTEHNKKDIHSLFNPRDNDRKRECLFCGWITIVNLTRMRQHITSICKEVPPETRSRFIKAEGGEECSFRIVNVDDRSEFEIVSCKSLSNINQVDVMDEMSIDNEDDGNQEYQGADEGYIVYGELESEPDQRVEEAGIKKEPAHRQLIAQVIVQGAEIADMEGAEEDENVREEDETENADENVELQEQPDIEYIEVEHRECHWCRTTISAPKEDDWVDRKIFCSNECRSQEQDDQHPKHDVPKKETDIQHENVPEGTRAYSKKIMPQERSDEGTTARNDVAQKHPDGQMKTRQLSLRSYTAIPASASSKTAVMRKTSSAKASIRFQSKRIASRGAQERSVSTSASYRIAPVIEARQQHSAAAIADEGSCHSFGGGHVYPQEAPRFVDHKLQYTKAVISRPAPEFEATAVVEGAFKKIKLSDYRGKYLVFFFYPLDFTFVCPTEILAFSDRVNEFKKLNAEVIAASIDSHFTHLAWINTPRKEGGLGQINIPLVSDITHSIAKDYGVYLDDLGHTLRGLFIIDDRGVLRQITMNDLPVGRSVDETLRLVQAFQYTDKHGEVCPAGWKPGQDTIVPNPEAKIKYFEKNH</sequence>
<evidence type="ECO:0000256" key="1">
    <source>
        <dbReference type="ARBA" id="ARBA00009796"/>
    </source>
</evidence>
<dbReference type="GO" id="GO:0008340">
    <property type="term" value="P:determination of adult lifespan"/>
    <property type="evidence" value="ECO:0007669"/>
    <property type="project" value="UniProtKB-ARBA"/>
</dbReference>
<evidence type="ECO:0000256" key="8">
    <source>
        <dbReference type="ARBA" id="ARBA00049091"/>
    </source>
</evidence>
<dbReference type="CDD" id="cd03015">
    <property type="entry name" value="PRX_Typ2cys"/>
    <property type="match status" value="1"/>
</dbReference>
<dbReference type="PROSITE" id="PS51352">
    <property type="entry name" value="THIOREDOXIN_2"/>
    <property type="match status" value="1"/>
</dbReference>
<dbReference type="InterPro" id="IPR050217">
    <property type="entry name" value="Peroxiredoxin"/>
</dbReference>
<dbReference type="GO" id="GO:0006979">
    <property type="term" value="P:response to oxidative stress"/>
    <property type="evidence" value="ECO:0007669"/>
    <property type="project" value="TreeGrafter"/>
</dbReference>
<dbReference type="InterPro" id="IPR013766">
    <property type="entry name" value="Thioredoxin_domain"/>
</dbReference>
<dbReference type="Gene3D" id="3.40.30.10">
    <property type="entry name" value="Glutaredoxin"/>
    <property type="match status" value="1"/>
</dbReference>
<dbReference type="InterPro" id="IPR036249">
    <property type="entry name" value="Thioredoxin-like_sf"/>
</dbReference>
<dbReference type="EnsemblMetazoa" id="ENSAATROPT008276">
    <property type="protein sequence ID" value="ENSAATROPP007438"/>
    <property type="gene ID" value="ENSAATROPG006735"/>
</dbReference>
<evidence type="ECO:0000256" key="2">
    <source>
        <dbReference type="ARBA" id="ARBA00013017"/>
    </source>
</evidence>
<evidence type="ECO:0000256" key="6">
    <source>
        <dbReference type="ARBA" id="ARBA00023157"/>
    </source>
</evidence>